<evidence type="ECO:0000313" key="1">
    <source>
        <dbReference type="EMBL" id="MEJ2885699.1"/>
    </source>
</evidence>
<name>A0ABU8N2N0_9PSEU</name>
<organism evidence="1 2">
    <name type="scientific">Actinomycetospora aeridis</name>
    <dbReference type="NCBI Taxonomy" id="3129231"/>
    <lineage>
        <taxon>Bacteria</taxon>
        <taxon>Bacillati</taxon>
        <taxon>Actinomycetota</taxon>
        <taxon>Actinomycetes</taxon>
        <taxon>Pseudonocardiales</taxon>
        <taxon>Pseudonocardiaceae</taxon>
        <taxon>Actinomycetospora</taxon>
    </lineage>
</organism>
<dbReference type="InterPro" id="IPR036983">
    <property type="entry name" value="AIM24_sf"/>
</dbReference>
<comment type="caution">
    <text evidence="1">The sequence shown here is derived from an EMBL/GenBank/DDBJ whole genome shotgun (WGS) entry which is preliminary data.</text>
</comment>
<proteinExistence type="predicted"/>
<protein>
    <submittedName>
        <fullName evidence="1">AIM24 family protein</fullName>
    </submittedName>
</protein>
<dbReference type="Gene3D" id="3.60.160.10">
    <property type="entry name" value="Mitochondrial biogenesis AIM24"/>
    <property type="match status" value="1"/>
</dbReference>
<gene>
    <name evidence="1" type="ORF">WCD41_04495</name>
</gene>
<dbReference type="SUPFAM" id="SSF51219">
    <property type="entry name" value="TRAP-like"/>
    <property type="match status" value="1"/>
</dbReference>
<dbReference type="PANTHER" id="PTHR38074:SF1">
    <property type="entry name" value="ALTERED INHERITANCE OF MITOCHONDRIA PROTEIN 24, MITOCHONDRIAL"/>
    <property type="match status" value="1"/>
</dbReference>
<keyword evidence="2" id="KW-1185">Reference proteome</keyword>
<sequence>MRSNLFAPENQEQESAQPGLRLQNSKMLKIELNGECLARQGSMVAFQGDVRFEALGSGGISGFLKQQLTGEGVPLMKVGGRGDVFLADAAQDVHLIDLEGPHDALSINGKNVLAFEPTLSYDIAMVSGAGSMSGAGLFNCVFSGRGRIAITCKGSPVVLNVDQPTYADPQAAVAWSAGLQVGVHRADQLGLGTLFGRTTGEAFTMNFAGHGFVIVQPSEEVPVGSGVGGVGGQGGGQQAGQSGVAGVLGTFLR</sequence>
<dbReference type="InterPro" id="IPR016031">
    <property type="entry name" value="Trp_RNA-bd_attenuator-like_dom"/>
</dbReference>
<dbReference type="PANTHER" id="PTHR38074">
    <property type="entry name" value="ALTERED INHERITANCE OF MITOCHONDRIA PROTEIN 24, MITOCHONDRIAL"/>
    <property type="match status" value="1"/>
</dbReference>
<accession>A0ABU8N2N0</accession>
<evidence type="ECO:0000313" key="2">
    <source>
        <dbReference type="Proteomes" id="UP001370100"/>
    </source>
</evidence>
<dbReference type="EMBL" id="JBBEGL010000001">
    <property type="protein sequence ID" value="MEJ2885699.1"/>
    <property type="molecule type" value="Genomic_DNA"/>
</dbReference>
<dbReference type="InterPro" id="IPR002838">
    <property type="entry name" value="AIM24"/>
</dbReference>
<dbReference type="Proteomes" id="UP001370100">
    <property type="component" value="Unassembled WGS sequence"/>
</dbReference>
<dbReference type="RefSeq" id="WP_337712162.1">
    <property type="nucleotide sequence ID" value="NZ_JBBEGL010000001.1"/>
</dbReference>
<reference evidence="1 2" key="1">
    <citation type="submission" date="2024-03" db="EMBL/GenBank/DDBJ databases">
        <title>Actinomycetospora sp. OC33-EN06, a novel actinomycete isolated from wild orchid (Aerides multiflora).</title>
        <authorList>
            <person name="Suriyachadkun C."/>
        </authorList>
    </citation>
    <scope>NUCLEOTIDE SEQUENCE [LARGE SCALE GENOMIC DNA]</scope>
    <source>
        <strain evidence="1 2">OC33-EN06</strain>
    </source>
</reference>
<dbReference type="Pfam" id="PF01987">
    <property type="entry name" value="AIM24"/>
    <property type="match status" value="1"/>
</dbReference>